<gene>
    <name evidence="1" type="ORF">AVEN_180390_1</name>
</gene>
<protein>
    <submittedName>
        <fullName evidence="1">Uncharacterized protein</fullName>
    </submittedName>
</protein>
<evidence type="ECO:0000313" key="1">
    <source>
        <dbReference type="EMBL" id="GBN26471.1"/>
    </source>
</evidence>
<reference evidence="1 2" key="1">
    <citation type="journal article" date="2019" name="Sci. Rep.">
        <title>Orb-weaving spider Araneus ventricosus genome elucidates the spidroin gene catalogue.</title>
        <authorList>
            <person name="Kono N."/>
            <person name="Nakamura H."/>
            <person name="Ohtoshi R."/>
            <person name="Moran D.A.P."/>
            <person name="Shinohara A."/>
            <person name="Yoshida Y."/>
            <person name="Fujiwara M."/>
            <person name="Mori M."/>
            <person name="Tomita M."/>
            <person name="Arakawa K."/>
        </authorList>
    </citation>
    <scope>NUCLEOTIDE SEQUENCE [LARGE SCALE GENOMIC DNA]</scope>
</reference>
<dbReference type="AlphaFoldDB" id="A0A4Y2MH51"/>
<name>A0A4Y2MH51_ARAVE</name>
<proteinExistence type="predicted"/>
<sequence length="147" mass="16989">MNFHPRGPHNRPQLKKLLGLHPVSSFGTNRLWLPTDKKCIKDVSKSRPAILLPEERGKYFKTQLRHSTKLKACNTDEQPWATLRRSKAVRSATHDRSRPQKWRGVAASQSIYSIYFVAHLIYRFAKDTDDTLLAQDIVRCCSIFVMP</sequence>
<evidence type="ECO:0000313" key="2">
    <source>
        <dbReference type="Proteomes" id="UP000499080"/>
    </source>
</evidence>
<organism evidence="1 2">
    <name type="scientific">Araneus ventricosus</name>
    <name type="common">Orbweaver spider</name>
    <name type="synonym">Epeira ventricosa</name>
    <dbReference type="NCBI Taxonomy" id="182803"/>
    <lineage>
        <taxon>Eukaryota</taxon>
        <taxon>Metazoa</taxon>
        <taxon>Ecdysozoa</taxon>
        <taxon>Arthropoda</taxon>
        <taxon>Chelicerata</taxon>
        <taxon>Arachnida</taxon>
        <taxon>Araneae</taxon>
        <taxon>Araneomorphae</taxon>
        <taxon>Entelegynae</taxon>
        <taxon>Araneoidea</taxon>
        <taxon>Araneidae</taxon>
        <taxon>Araneus</taxon>
    </lineage>
</organism>
<accession>A0A4Y2MH51</accession>
<keyword evidence="2" id="KW-1185">Reference proteome</keyword>
<dbReference type="EMBL" id="BGPR01007388">
    <property type="protein sequence ID" value="GBN26471.1"/>
    <property type="molecule type" value="Genomic_DNA"/>
</dbReference>
<dbReference type="Proteomes" id="UP000499080">
    <property type="component" value="Unassembled WGS sequence"/>
</dbReference>
<comment type="caution">
    <text evidence="1">The sequence shown here is derived from an EMBL/GenBank/DDBJ whole genome shotgun (WGS) entry which is preliminary data.</text>
</comment>